<evidence type="ECO:0000256" key="3">
    <source>
        <dbReference type="ARBA" id="ARBA00022750"/>
    </source>
</evidence>
<dbReference type="GO" id="GO:0016485">
    <property type="term" value="P:protein processing"/>
    <property type="evidence" value="ECO:0007669"/>
    <property type="project" value="TreeGrafter"/>
</dbReference>
<dbReference type="NCBIfam" id="TIGR00142">
    <property type="entry name" value="hycI"/>
    <property type="match status" value="1"/>
</dbReference>
<evidence type="ECO:0000256" key="1">
    <source>
        <dbReference type="ARBA" id="ARBA00006814"/>
    </source>
</evidence>
<dbReference type="GO" id="GO:0004190">
    <property type="term" value="F:aspartic-type endopeptidase activity"/>
    <property type="evidence" value="ECO:0007669"/>
    <property type="project" value="UniProtKB-KW"/>
</dbReference>
<dbReference type="PANTHER" id="PTHR30302">
    <property type="entry name" value="HYDROGENASE 1 MATURATION PROTEASE"/>
    <property type="match status" value="1"/>
</dbReference>
<dbReference type="EC" id="3.4.23.51" evidence="6"/>
<gene>
    <name evidence="5" type="ORF">HNP91_000546</name>
    <name evidence="6" type="ORF">HNP92_000323</name>
</gene>
<evidence type="ECO:0000313" key="8">
    <source>
        <dbReference type="Proteomes" id="UP000568063"/>
    </source>
</evidence>
<evidence type="ECO:0000313" key="5">
    <source>
        <dbReference type="EMBL" id="MBA2859751.1"/>
    </source>
</evidence>
<dbReference type="Pfam" id="PF01750">
    <property type="entry name" value="HycI"/>
    <property type="match status" value="1"/>
</dbReference>
<dbReference type="Gene3D" id="3.40.50.1450">
    <property type="entry name" value="HybD-like"/>
    <property type="match status" value="1"/>
</dbReference>
<keyword evidence="3" id="KW-0064">Aspartyl protease</keyword>
<reference evidence="6 7" key="1">
    <citation type="submission" date="2020-08" db="EMBL/GenBank/DDBJ databases">
        <title>Genomic Encyclopedia of Type Strains, Phase IV (KMG-V): Genome sequencing to study the core and pangenomes of soil and plant-associated prokaryotes.</title>
        <authorList>
            <person name="Whitman W."/>
        </authorList>
    </citation>
    <scope>NUCLEOTIDE SEQUENCE [LARGE SCALE GENOMIC DNA]</scope>
    <source>
        <strain evidence="6 7">C11</strain>
        <strain evidence="5 8">C9</strain>
    </source>
</reference>
<dbReference type="InterPro" id="IPR004420">
    <property type="entry name" value="Pept_A31_hyd_mat_HycI"/>
</dbReference>
<sequence length="179" mass="19938">MESVQSTIKSFINNSNKIAILGIGNYLKSDDGFGVYVVESLVKNYSKTHENLSLEKEINSVNNRLILMNCGVVPENFTDVIKRENPDKIIMVDAALMHQDPGTLRIVESDEISETGFSTHALPLSIIIKYINAHIDTEILIIGIEPTDLEFGEPLSGLIKEKADEFSKILIEEIDSFLV</sequence>
<dbReference type="SUPFAM" id="SSF53163">
    <property type="entry name" value="HybD-like"/>
    <property type="match status" value="1"/>
</dbReference>
<dbReference type="InterPro" id="IPR023430">
    <property type="entry name" value="Pept_HybD-like_dom_sf"/>
</dbReference>
<evidence type="ECO:0000256" key="2">
    <source>
        <dbReference type="ARBA" id="ARBA00022670"/>
    </source>
</evidence>
<dbReference type="PRINTS" id="PR00446">
    <property type="entry name" value="HYDRGNUPTAKE"/>
</dbReference>
<evidence type="ECO:0000313" key="6">
    <source>
        <dbReference type="EMBL" id="MBB6401038.1"/>
    </source>
</evidence>
<name>A0A7J9S7S2_METMI</name>
<comment type="caution">
    <text evidence="6">The sequence shown here is derived from an EMBL/GenBank/DDBJ whole genome shotgun (WGS) entry which is preliminary data.</text>
</comment>
<protein>
    <submittedName>
        <fullName evidence="6">Hydrogenase 3 maturation protease</fullName>
        <ecNumber evidence="6">3.4.23.51</ecNumber>
    </submittedName>
</protein>
<keyword evidence="4 6" id="KW-0378">Hydrolase</keyword>
<keyword evidence="2 6" id="KW-0645">Protease</keyword>
<dbReference type="PANTHER" id="PTHR30302:SF1">
    <property type="entry name" value="HYDROGENASE 2 MATURATION PROTEASE"/>
    <property type="match status" value="1"/>
</dbReference>
<dbReference type="AlphaFoldDB" id="A0A7J9S7S2"/>
<dbReference type="RefSeq" id="WP_181521407.1">
    <property type="nucleotide sequence ID" value="NZ_JACDUM010000001.1"/>
</dbReference>
<organism evidence="6 7">
    <name type="scientific">Methanococcus maripaludis</name>
    <name type="common">Methanococcus deltae</name>
    <dbReference type="NCBI Taxonomy" id="39152"/>
    <lineage>
        <taxon>Archaea</taxon>
        <taxon>Methanobacteriati</taxon>
        <taxon>Methanobacteriota</taxon>
        <taxon>Methanomada group</taxon>
        <taxon>Methanococci</taxon>
        <taxon>Methanococcales</taxon>
        <taxon>Methanococcaceae</taxon>
        <taxon>Methanococcus</taxon>
    </lineage>
</organism>
<dbReference type="GO" id="GO:0008047">
    <property type="term" value="F:enzyme activator activity"/>
    <property type="evidence" value="ECO:0007669"/>
    <property type="project" value="InterPro"/>
</dbReference>
<dbReference type="InterPro" id="IPR000671">
    <property type="entry name" value="Peptidase_A31"/>
</dbReference>
<dbReference type="EMBL" id="JACDUM010000001">
    <property type="protein sequence ID" value="MBA2859751.1"/>
    <property type="molecule type" value="Genomic_DNA"/>
</dbReference>
<dbReference type="Proteomes" id="UP000568063">
    <property type="component" value="Unassembled WGS sequence"/>
</dbReference>
<proteinExistence type="inferred from homology"/>
<accession>A0A7J9S7S2</accession>
<evidence type="ECO:0000313" key="7">
    <source>
        <dbReference type="Proteomes" id="UP000536195"/>
    </source>
</evidence>
<dbReference type="EMBL" id="JACHEC010000001">
    <property type="protein sequence ID" value="MBB6401038.1"/>
    <property type="molecule type" value="Genomic_DNA"/>
</dbReference>
<dbReference type="NCBIfam" id="TIGR00072">
    <property type="entry name" value="hydrog_prot"/>
    <property type="match status" value="1"/>
</dbReference>
<dbReference type="Proteomes" id="UP000536195">
    <property type="component" value="Unassembled WGS sequence"/>
</dbReference>
<dbReference type="CDD" id="cd06067">
    <property type="entry name" value="H2MP_MemB-H2evol"/>
    <property type="match status" value="1"/>
</dbReference>
<comment type="similarity">
    <text evidence="1">Belongs to the peptidase A31 family.</text>
</comment>
<evidence type="ECO:0000256" key="4">
    <source>
        <dbReference type="ARBA" id="ARBA00022801"/>
    </source>
</evidence>